<keyword evidence="3" id="KW-1185">Reference proteome</keyword>
<dbReference type="InterPro" id="IPR019701">
    <property type="entry name" value="Phage_P22_NinX"/>
</dbReference>
<proteinExistence type="predicted"/>
<dbReference type="eggNOG" id="ENOG503299E">
    <property type="taxonomic scope" value="Bacteria"/>
</dbReference>
<organism evidence="2 3">
    <name type="scientific">Burkholderia multivorans (strain ATCC 17616 / 249)</name>
    <dbReference type="NCBI Taxonomy" id="395019"/>
    <lineage>
        <taxon>Bacteria</taxon>
        <taxon>Pseudomonadati</taxon>
        <taxon>Pseudomonadota</taxon>
        <taxon>Betaproteobacteria</taxon>
        <taxon>Burkholderiales</taxon>
        <taxon>Burkholderiaceae</taxon>
        <taxon>Burkholderia</taxon>
        <taxon>Burkholderia cepacia complex</taxon>
    </lineage>
</organism>
<dbReference type="GeneID" id="93171603"/>
<dbReference type="RefSeq" id="WP_012217901.1">
    <property type="nucleotide sequence ID" value="NC_010087.1"/>
</dbReference>
<sequence length="162" mass="17440">MQIDELDGTALDYWCVRGLCADHEDTLRFTAVTPTVVVTAACDALRRLDAHFTPSRSWADAGAVLDRVTDLRIVRRGGEVECDASFADGPSTCAARGPNARVALLRAYVRACFGDTVDAPPDLPHRIERGAIVRYDPGAPLPEADDASALGDSTDIRSVPRM</sequence>
<name>A0A0H3KZ99_BURM1</name>
<gene>
    <name evidence="2" type="ordered locus">BMULJ_06004</name>
</gene>
<dbReference type="AlphaFoldDB" id="A0A0H3KZ99"/>
<feature type="region of interest" description="Disordered" evidence="1">
    <location>
        <begin position="138"/>
        <end position="162"/>
    </location>
</feature>
<dbReference type="KEGG" id="bmu:Bmul_5492"/>
<keyword evidence="2" id="KW-0670">Pyruvate</keyword>
<evidence type="ECO:0000256" key="1">
    <source>
        <dbReference type="SAM" id="MobiDB-lite"/>
    </source>
</evidence>
<evidence type="ECO:0000313" key="3">
    <source>
        <dbReference type="Proteomes" id="UP000008815"/>
    </source>
</evidence>
<accession>A0A0H3KZ99</accession>
<protein>
    <submittedName>
        <fullName evidence="2">Pyruvate/2-oxoglutarate dehydrogenase E1 component beta subunit</fullName>
    </submittedName>
</protein>
<dbReference type="STRING" id="395019.BMULJ_06004"/>
<dbReference type="Proteomes" id="UP000008815">
    <property type="component" value="Chromosome 3"/>
</dbReference>
<evidence type="ECO:0000313" key="2">
    <source>
        <dbReference type="EMBL" id="BAG47805.1"/>
    </source>
</evidence>
<dbReference type="EMBL" id="AP009387">
    <property type="protein sequence ID" value="BAG47805.1"/>
    <property type="molecule type" value="Genomic_DNA"/>
</dbReference>
<dbReference type="KEGG" id="bmj:BMULJ_06004"/>
<dbReference type="Pfam" id="PF10765">
    <property type="entry name" value="Phage_P22_NinX"/>
    <property type="match status" value="1"/>
</dbReference>
<reference evidence="2 3" key="1">
    <citation type="submission" date="2007-04" db="EMBL/GenBank/DDBJ databases">
        <title>Complete genome sequence of Burkholderia multivorans ATCC 17616.</title>
        <authorList>
            <person name="Ohtsubo Y."/>
            <person name="Yamashita A."/>
            <person name="Kurokawa K."/>
            <person name="Takami H."/>
            <person name="Yuhara S."/>
            <person name="Nishiyama E."/>
            <person name="Endo R."/>
            <person name="Miyazaki R."/>
            <person name="Ono A."/>
            <person name="Yano K."/>
            <person name="Ito M."/>
            <person name="Sota M."/>
            <person name="Yuji N."/>
            <person name="Hattori M."/>
            <person name="Tsuda M."/>
        </authorList>
    </citation>
    <scope>NUCLEOTIDE SEQUENCE [LARGE SCALE GENOMIC DNA]</scope>
    <source>
        <strain evidence="3">ATCC 17616 / 249</strain>
    </source>
</reference>
<dbReference type="HOGENOM" id="CLU_138380_0_0_4"/>